<comment type="caution">
    <text evidence="2">The sequence shown here is derived from an EMBL/GenBank/DDBJ whole genome shotgun (WGS) entry which is preliminary data.</text>
</comment>
<keyword evidence="1" id="KW-1133">Transmembrane helix</keyword>
<evidence type="ECO:0000313" key="2">
    <source>
        <dbReference type="EMBL" id="PZQ75605.1"/>
    </source>
</evidence>
<name>A0A2W5QL65_VARPD</name>
<protein>
    <recommendedName>
        <fullName evidence="4">Lipoprotein</fullName>
    </recommendedName>
</protein>
<gene>
    <name evidence="2" type="ORF">DI563_09205</name>
</gene>
<evidence type="ECO:0008006" key="4">
    <source>
        <dbReference type="Google" id="ProtNLM"/>
    </source>
</evidence>
<keyword evidence="1" id="KW-0812">Transmembrane</keyword>
<dbReference type="AlphaFoldDB" id="A0A2W5QL65"/>
<keyword evidence="1" id="KW-0472">Membrane</keyword>
<proteinExistence type="predicted"/>
<accession>A0A2W5QL65</accession>
<feature type="transmembrane region" description="Helical" evidence="1">
    <location>
        <begin position="61"/>
        <end position="81"/>
    </location>
</feature>
<evidence type="ECO:0000256" key="1">
    <source>
        <dbReference type="SAM" id="Phobius"/>
    </source>
</evidence>
<sequence length="82" mass="9313">MVKWMGVLLLLLAVSCGAGYIWHEREVARLRRRSRQLSVRAPRATQQTHRLHEELSERMNLTVLLALVGLLSLAAGLTLLLR</sequence>
<dbReference type="PROSITE" id="PS51257">
    <property type="entry name" value="PROKAR_LIPOPROTEIN"/>
    <property type="match status" value="1"/>
</dbReference>
<reference evidence="2 3" key="1">
    <citation type="submission" date="2017-08" db="EMBL/GenBank/DDBJ databases">
        <title>Infants hospitalized years apart are colonized by the same room-sourced microbial strains.</title>
        <authorList>
            <person name="Brooks B."/>
            <person name="Olm M.R."/>
            <person name="Firek B.A."/>
            <person name="Baker R."/>
            <person name="Thomas B.C."/>
            <person name="Morowitz M.J."/>
            <person name="Banfield J.F."/>
        </authorList>
    </citation>
    <scope>NUCLEOTIDE SEQUENCE [LARGE SCALE GENOMIC DNA]</scope>
    <source>
        <strain evidence="2">S2_005_003_R2_41</strain>
    </source>
</reference>
<dbReference type="Proteomes" id="UP000249135">
    <property type="component" value="Unassembled WGS sequence"/>
</dbReference>
<organism evidence="2 3">
    <name type="scientific">Variovorax paradoxus</name>
    <dbReference type="NCBI Taxonomy" id="34073"/>
    <lineage>
        <taxon>Bacteria</taxon>
        <taxon>Pseudomonadati</taxon>
        <taxon>Pseudomonadota</taxon>
        <taxon>Betaproteobacteria</taxon>
        <taxon>Burkholderiales</taxon>
        <taxon>Comamonadaceae</taxon>
        <taxon>Variovorax</taxon>
    </lineage>
</organism>
<evidence type="ECO:0000313" key="3">
    <source>
        <dbReference type="Proteomes" id="UP000249135"/>
    </source>
</evidence>
<dbReference type="EMBL" id="QFPP01000081">
    <property type="protein sequence ID" value="PZQ75605.1"/>
    <property type="molecule type" value="Genomic_DNA"/>
</dbReference>